<dbReference type="AlphaFoldDB" id="A0ABD0QN95"/>
<feature type="region of interest" description="Disordered" evidence="1">
    <location>
        <begin position="36"/>
        <end position="76"/>
    </location>
</feature>
<gene>
    <name evidence="2" type="ORF">M9458_014751</name>
</gene>
<keyword evidence="3" id="KW-1185">Reference proteome</keyword>
<evidence type="ECO:0000256" key="1">
    <source>
        <dbReference type="SAM" id="MobiDB-lite"/>
    </source>
</evidence>
<dbReference type="Proteomes" id="UP001529510">
    <property type="component" value="Unassembled WGS sequence"/>
</dbReference>
<feature type="non-terminal residue" evidence="2">
    <location>
        <position position="76"/>
    </location>
</feature>
<evidence type="ECO:0000313" key="3">
    <source>
        <dbReference type="Proteomes" id="UP001529510"/>
    </source>
</evidence>
<evidence type="ECO:0000313" key="2">
    <source>
        <dbReference type="EMBL" id="KAL0187652.1"/>
    </source>
</evidence>
<reference evidence="2 3" key="1">
    <citation type="submission" date="2024-05" db="EMBL/GenBank/DDBJ databases">
        <title>Genome sequencing and assembly of Indian major carp, Cirrhinus mrigala (Hamilton, 1822).</title>
        <authorList>
            <person name="Mohindra V."/>
            <person name="Chowdhury L.M."/>
            <person name="Lal K."/>
            <person name="Jena J.K."/>
        </authorList>
    </citation>
    <scope>NUCLEOTIDE SEQUENCE [LARGE SCALE GENOMIC DNA]</scope>
    <source>
        <strain evidence="2">CM1030</strain>
        <tissue evidence="2">Blood</tissue>
    </source>
</reference>
<feature type="non-terminal residue" evidence="2">
    <location>
        <position position="1"/>
    </location>
</feature>
<organism evidence="2 3">
    <name type="scientific">Cirrhinus mrigala</name>
    <name type="common">Mrigala</name>
    <dbReference type="NCBI Taxonomy" id="683832"/>
    <lineage>
        <taxon>Eukaryota</taxon>
        <taxon>Metazoa</taxon>
        <taxon>Chordata</taxon>
        <taxon>Craniata</taxon>
        <taxon>Vertebrata</taxon>
        <taxon>Euteleostomi</taxon>
        <taxon>Actinopterygii</taxon>
        <taxon>Neopterygii</taxon>
        <taxon>Teleostei</taxon>
        <taxon>Ostariophysi</taxon>
        <taxon>Cypriniformes</taxon>
        <taxon>Cyprinidae</taxon>
        <taxon>Labeoninae</taxon>
        <taxon>Labeonini</taxon>
        <taxon>Cirrhinus</taxon>
    </lineage>
</organism>
<comment type="caution">
    <text evidence="2">The sequence shown here is derived from an EMBL/GenBank/DDBJ whole genome shotgun (WGS) entry which is preliminary data.</text>
</comment>
<accession>A0ABD0QN95</accession>
<dbReference type="EMBL" id="JAMKFB020000007">
    <property type="protein sequence ID" value="KAL0187652.1"/>
    <property type="molecule type" value="Genomic_DNA"/>
</dbReference>
<sequence>DHVIQAPNSGLDKVEAGAVGQIQAETHPLHLTDAADRSQRVDGKASMDSAVPVSMDMYRPKRPTTLNLFPQVPRTQ</sequence>
<protein>
    <submittedName>
        <fullName evidence="2">Uncharacterized protein</fullName>
    </submittedName>
</protein>
<feature type="compositionally biased region" description="Polar residues" evidence="1">
    <location>
        <begin position="64"/>
        <end position="76"/>
    </location>
</feature>
<name>A0ABD0QN95_CIRMR</name>
<proteinExistence type="predicted"/>
<feature type="compositionally biased region" description="Basic and acidic residues" evidence="1">
    <location>
        <begin position="36"/>
        <end position="45"/>
    </location>
</feature>